<evidence type="ECO:0000256" key="1">
    <source>
        <dbReference type="SAM" id="Phobius"/>
    </source>
</evidence>
<keyword evidence="1" id="KW-0812">Transmembrane</keyword>
<dbReference type="Proteomes" id="UP000243525">
    <property type="component" value="Unassembled WGS sequence"/>
</dbReference>
<dbReference type="OrthoDB" id="111691at2"/>
<organism evidence="2 3">
    <name type="scientific">Mangrovibacterium marinum</name>
    <dbReference type="NCBI Taxonomy" id="1639118"/>
    <lineage>
        <taxon>Bacteria</taxon>
        <taxon>Pseudomonadati</taxon>
        <taxon>Bacteroidota</taxon>
        <taxon>Bacteroidia</taxon>
        <taxon>Marinilabiliales</taxon>
        <taxon>Prolixibacteraceae</taxon>
        <taxon>Mangrovibacterium</taxon>
    </lineage>
</organism>
<comment type="caution">
    <text evidence="2">The sequence shown here is derived from an EMBL/GenBank/DDBJ whole genome shotgun (WGS) entry which is preliminary data.</text>
</comment>
<evidence type="ECO:0000313" key="3">
    <source>
        <dbReference type="Proteomes" id="UP000243525"/>
    </source>
</evidence>
<accession>A0A2T5C3N2</accession>
<dbReference type="EMBL" id="QAAD01000005">
    <property type="protein sequence ID" value="PTN09367.1"/>
    <property type="molecule type" value="Genomic_DNA"/>
</dbReference>
<keyword evidence="3" id="KW-1185">Reference proteome</keyword>
<name>A0A2T5C3N2_9BACT</name>
<dbReference type="Pfam" id="PF03929">
    <property type="entry name" value="PepSY_TM"/>
    <property type="match status" value="1"/>
</dbReference>
<reference evidence="2 3" key="1">
    <citation type="submission" date="2018-04" db="EMBL/GenBank/DDBJ databases">
        <title>Genomic Encyclopedia of Archaeal and Bacterial Type Strains, Phase II (KMG-II): from individual species to whole genera.</title>
        <authorList>
            <person name="Goeker M."/>
        </authorList>
    </citation>
    <scope>NUCLEOTIDE SEQUENCE [LARGE SCALE GENOMIC DNA]</scope>
    <source>
        <strain evidence="2 3">DSM 28823</strain>
    </source>
</reference>
<proteinExistence type="predicted"/>
<evidence type="ECO:0000313" key="2">
    <source>
        <dbReference type="EMBL" id="PTN09367.1"/>
    </source>
</evidence>
<dbReference type="InterPro" id="IPR005625">
    <property type="entry name" value="PepSY-ass_TM"/>
</dbReference>
<feature type="transmembrane region" description="Helical" evidence="1">
    <location>
        <begin position="330"/>
        <end position="351"/>
    </location>
</feature>
<feature type="transmembrane region" description="Helical" evidence="1">
    <location>
        <begin position="138"/>
        <end position="159"/>
    </location>
</feature>
<keyword evidence="1" id="KW-1133">Transmembrane helix</keyword>
<sequence length="369" mass="42337">MAKLLKTIHLWLSIPVGLIISLICLTGAALVFQDEILELRYPTRYFNKEQQAATLPLDQLIPIVEQQLEENRVTGVQVFADSRKNYVMNLESGFRTSAFVNPYSGEITGYYKPRESAFFTIMSLHRWLMGGSDSWGKMIIGISTMVFAFILLSGLLLRLPLKLQRRNFSIQFRKGRFKLFWDLHNVLGLYSFIFLLLASLTGMMWSFNWYRNTVFKALGVEVNNRSGHRAARAGSKLAEPEISSMHWQTALNELKQANPDFRSIRVQEGKASVRLESHPTSRASDQYQFNNDDGQLTKVVRYSESAKTAKIWGWIYDLHLGKYFGIWSKILVFVSCLFGASLPITGYVLYIKRLVKRKGRRRPLVLAAE</sequence>
<keyword evidence="1" id="KW-0472">Membrane</keyword>
<protein>
    <submittedName>
        <fullName evidence="2">Putative iron-regulated membrane protein</fullName>
    </submittedName>
</protein>
<dbReference type="PANTHER" id="PTHR34219:SF3">
    <property type="entry name" value="BLL7967 PROTEIN"/>
    <property type="match status" value="1"/>
</dbReference>
<feature type="transmembrane region" description="Helical" evidence="1">
    <location>
        <begin position="179"/>
        <end position="205"/>
    </location>
</feature>
<dbReference type="RefSeq" id="WP_107821773.1">
    <property type="nucleotide sequence ID" value="NZ_OY782574.1"/>
</dbReference>
<feature type="transmembrane region" description="Helical" evidence="1">
    <location>
        <begin position="12"/>
        <end position="32"/>
    </location>
</feature>
<gene>
    <name evidence="2" type="ORF">C8N47_105208</name>
</gene>
<dbReference type="AlphaFoldDB" id="A0A2T5C3N2"/>
<dbReference type="PANTHER" id="PTHR34219">
    <property type="entry name" value="IRON-REGULATED INNER MEMBRANE PROTEIN-RELATED"/>
    <property type="match status" value="1"/>
</dbReference>